<gene>
    <name evidence="1" type="ORF">NEISICOT_00411</name>
</gene>
<keyword evidence="2" id="KW-1185">Reference proteome</keyword>
<comment type="caution">
    <text evidence="1">The sequence shown here is derived from an EMBL/GenBank/DDBJ whole genome shotgun (WGS) entry which is preliminary data.</text>
</comment>
<evidence type="ECO:0000313" key="2">
    <source>
        <dbReference type="Proteomes" id="UP000005365"/>
    </source>
</evidence>
<name>C6M1M6_NEISI</name>
<protein>
    <submittedName>
        <fullName evidence="1">Uncharacterized protein</fullName>
    </submittedName>
</protein>
<sequence length="47" mass="5798">MFQNHRFFRRPFVPVRLSTICRVIRVEKSDFIHRKIQTITDYPTLFS</sequence>
<proteinExistence type="predicted"/>
<dbReference type="AlphaFoldDB" id="C6M1M6"/>
<organism evidence="1 2">
    <name type="scientific">Neisseria sicca ATCC 29256</name>
    <dbReference type="NCBI Taxonomy" id="547045"/>
    <lineage>
        <taxon>Bacteria</taxon>
        <taxon>Pseudomonadati</taxon>
        <taxon>Pseudomonadota</taxon>
        <taxon>Betaproteobacteria</taxon>
        <taxon>Neisseriales</taxon>
        <taxon>Neisseriaceae</taxon>
        <taxon>Neisseria</taxon>
    </lineage>
</organism>
<evidence type="ECO:0000313" key="1">
    <source>
        <dbReference type="EMBL" id="EET45704.1"/>
    </source>
</evidence>
<reference evidence="1" key="1">
    <citation type="submission" date="2009-07" db="EMBL/GenBank/DDBJ databases">
        <authorList>
            <person name="Weinstock G."/>
            <person name="Sodergren E."/>
            <person name="Clifton S."/>
            <person name="Fulton L."/>
            <person name="Fulton B."/>
            <person name="Courtney L."/>
            <person name="Fronick C."/>
            <person name="Harrison M."/>
            <person name="Strong C."/>
            <person name="Farmer C."/>
            <person name="Delahaunty K."/>
            <person name="Markovic C."/>
            <person name="Hall O."/>
            <person name="Minx P."/>
            <person name="Tomlinson C."/>
            <person name="Mitreva M."/>
            <person name="Nelson J."/>
            <person name="Hou S."/>
            <person name="Wollam A."/>
            <person name="Pepin K.H."/>
            <person name="Johnson M."/>
            <person name="Bhonagiri V."/>
            <person name="Nash W.E."/>
            <person name="Warren W."/>
            <person name="Chinwalla A."/>
            <person name="Mardis E.R."/>
            <person name="Wilson R.K."/>
        </authorList>
    </citation>
    <scope>NUCLEOTIDE SEQUENCE [LARGE SCALE GENOMIC DNA]</scope>
    <source>
        <strain evidence="1">ATCC 29256</strain>
    </source>
</reference>
<accession>C6M1M6</accession>
<dbReference type="Proteomes" id="UP000005365">
    <property type="component" value="Unassembled WGS sequence"/>
</dbReference>
<dbReference type="EMBL" id="ACKO02000002">
    <property type="protein sequence ID" value="EET45704.1"/>
    <property type="molecule type" value="Genomic_DNA"/>
</dbReference>